<feature type="chain" id="PRO_5018299890" evidence="1">
    <location>
        <begin position="22"/>
        <end position="169"/>
    </location>
</feature>
<dbReference type="RefSeq" id="WP_121923827.1">
    <property type="nucleotide sequence ID" value="NZ_CBCSGA010000019.1"/>
</dbReference>
<reference evidence="2 3" key="1">
    <citation type="submission" date="2018-10" db="EMBL/GenBank/DDBJ databases">
        <title>Genomic Encyclopedia of Archaeal and Bacterial Type Strains, Phase II (KMG-II): from individual species to whole genera.</title>
        <authorList>
            <person name="Goeker M."/>
        </authorList>
    </citation>
    <scope>NUCLEOTIDE SEQUENCE [LARGE SCALE GENOMIC DNA]</scope>
    <source>
        <strain evidence="2 3">DSM 19727</strain>
    </source>
</reference>
<dbReference type="Proteomes" id="UP000280368">
    <property type="component" value="Unassembled WGS sequence"/>
</dbReference>
<proteinExistence type="predicted"/>
<evidence type="ECO:0000313" key="3">
    <source>
        <dbReference type="Proteomes" id="UP000280368"/>
    </source>
</evidence>
<dbReference type="PROSITE" id="PS51257">
    <property type="entry name" value="PROKAR_LIPOPROTEIN"/>
    <property type="match status" value="1"/>
</dbReference>
<accession>A0A3L9ZZ97</accession>
<dbReference type="InterPro" id="IPR025514">
    <property type="entry name" value="DUF4402"/>
</dbReference>
<keyword evidence="3" id="KW-1185">Reference proteome</keyword>
<dbReference type="EMBL" id="REFH01000007">
    <property type="protein sequence ID" value="RMA77677.1"/>
    <property type="molecule type" value="Genomic_DNA"/>
</dbReference>
<dbReference type="Pfam" id="PF14352">
    <property type="entry name" value="DUF4402"/>
    <property type="match status" value="1"/>
</dbReference>
<feature type="signal peptide" evidence="1">
    <location>
        <begin position="1"/>
        <end position="21"/>
    </location>
</feature>
<comment type="caution">
    <text evidence="2">The sequence shown here is derived from an EMBL/GenBank/DDBJ whole genome shotgun (WGS) entry which is preliminary data.</text>
</comment>
<keyword evidence="1" id="KW-0732">Signal</keyword>
<sequence>MLKYILLTIVIFLSCERNLSAQVTSSASASANIVMPIQINKTYDLDFGNFSTNGTSGTLVLVPGSHAKRLPSSSITVSDIAFANARAATFTIARQDNFEYNLVLPTKNHLIYNGESTMLVNGFICSDPKLTSDGTETIFLGATLNVSAEQTSGSYASAGSTIEIIVNYN</sequence>
<protein>
    <submittedName>
        <fullName evidence="2">Uncharacterized protein DUF4402</fullName>
    </submittedName>
</protein>
<evidence type="ECO:0000256" key="1">
    <source>
        <dbReference type="SAM" id="SignalP"/>
    </source>
</evidence>
<evidence type="ECO:0000313" key="2">
    <source>
        <dbReference type="EMBL" id="RMA77677.1"/>
    </source>
</evidence>
<name>A0A3L9ZZ97_9FLAO</name>
<dbReference type="AlphaFoldDB" id="A0A3L9ZZ97"/>
<gene>
    <name evidence="2" type="ORF">BC961_0018</name>
</gene>
<organism evidence="2 3">
    <name type="scientific">Flavobacterium weaverense</name>
    <dbReference type="NCBI Taxonomy" id="271156"/>
    <lineage>
        <taxon>Bacteria</taxon>
        <taxon>Pseudomonadati</taxon>
        <taxon>Bacteroidota</taxon>
        <taxon>Flavobacteriia</taxon>
        <taxon>Flavobacteriales</taxon>
        <taxon>Flavobacteriaceae</taxon>
        <taxon>Flavobacterium</taxon>
    </lineage>
</organism>
<dbReference type="OrthoDB" id="1436810at2"/>